<evidence type="ECO:0000313" key="2">
    <source>
        <dbReference type="Proteomes" id="UP001612741"/>
    </source>
</evidence>
<accession>A0ABW7YXQ4</accession>
<dbReference type="Proteomes" id="UP001612741">
    <property type="component" value="Unassembled WGS sequence"/>
</dbReference>
<comment type="caution">
    <text evidence="1">The sequence shown here is derived from an EMBL/GenBank/DDBJ whole genome shotgun (WGS) entry which is preliminary data.</text>
</comment>
<gene>
    <name evidence="1" type="ORF">ACIBG2_24815</name>
</gene>
<keyword evidence="2" id="KW-1185">Reference proteome</keyword>
<reference evidence="1 2" key="1">
    <citation type="submission" date="2024-10" db="EMBL/GenBank/DDBJ databases">
        <title>The Natural Products Discovery Center: Release of the First 8490 Sequenced Strains for Exploring Actinobacteria Biosynthetic Diversity.</title>
        <authorList>
            <person name="Kalkreuter E."/>
            <person name="Kautsar S.A."/>
            <person name="Yang D."/>
            <person name="Bader C.D."/>
            <person name="Teijaro C.N."/>
            <person name="Fluegel L."/>
            <person name="Davis C.M."/>
            <person name="Simpson J.R."/>
            <person name="Lauterbach L."/>
            <person name="Steele A.D."/>
            <person name="Gui C."/>
            <person name="Meng S."/>
            <person name="Li G."/>
            <person name="Viehrig K."/>
            <person name="Ye F."/>
            <person name="Su P."/>
            <person name="Kiefer A.F."/>
            <person name="Nichols A."/>
            <person name="Cepeda A.J."/>
            <person name="Yan W."/>
            <person name="Fan B."/>
            <person name="Jiang Y."/>
            <person name="Adhikari A."/>
            <person name="Zheng C.-J."/>
            <person name="Schuster L."/>
            <person name="Cowan T.M."/>
            <person name="Smanski M.J."/>
            <person name="Chevrette M.G."/>
            <person name="De Carvalho L.P.S."/>
            <person name="Shen B."/>
        </authorList>
    </citation>
    <scope>NUCLEOTIDE SEQUENCE [LARGE SCALE GENOMIC DNA]</scope>
    <source>
        <strain evidence="1 2">NPDC050545</strain>
    </source>
</reference>
<evidence type="ECO:0000313" key="1">
    <source>
        <dbReference type="EMBL" id="MFI6500623.1"/>
    </source>
</evidence>
<organism evidence="1 2">
    <name type="scientific">Nonomuraea typhae</name>
    <dbReference type="NCBI Taxonomy" id="2603600"/>
    <lineage>
        <taxon>Bacteria</taxon>
        <taxon>Bacillati</taxon>
        <taxon>Actinomycetota</taxon>
        <taxon>Actinomycetes</taxon>
        <taxon>Streptosporangiales</taxon>
        <taxon>Streptosporangiaceae</taxon>
        <taxon>Nonomuraea</taxon>
    </lineage>
</organism>
<sequence length="93" mass="9748">MQPTVLTPGARVDPSWTPVSSPAEAALLVSAGVTVVVELPSGLNPALAVAAVFRWYGAQVFVTAHQDEVRQALDMTDSLAGRRPPALTRRGLA</sequence>
<protein>
    <submittedName>
        <fullName evidence="1">Uncharacterized protein</fullName>
    </submittedName>
</protein>
<name>A0ABW7YXQ4_9ACTN</name>
<dbReference type="RefSeq" id="WP_397084635.1">
    <property type="nucleotide sequence ID" value="NZ_JBITGY010000006.1"/>
</dbReference>
<proteinExistence type="predicted"/>
<dbReference type="EMBL" id="JBITGY010000006">
    <property type="protein sequence ID" value="MFI6500623.1"/>
    <property type="molecule type" value="Genomic_DNA"/>
</dbReference>